<accession>A0AAP0ESC6</accession>
<organism evidence="1 2">
    <name type="scientific">Stephania japonica</name>
    <dbReference type="NCBI Taxonomy" id="461633"/>
    <lineage>
        <taxon>Eukaryota</taxon>
        <taxon>Viridiplantae</taxon>
        <taxon>Streptophyta</taxon>
        <taxon>Embryophyta</taxon>
        <taxon>Tracheophyta</taxon>
        <taxon>Spermatophyta</taxon>
        <taxon>Magnoliopsida</taxon>
        <taxon>Ranunculales</taxon>
        <taxon>Menispermaceae</taxon>
        <taxon>Menispermoideae</taxon>
        <taxon>Cissampelideae</taxon>
        <taxon>Stephania</taxon>
    </lineage>
</organism>
<keyword evidence="2" id="KW-1185">Reference proteome</keyword>
<evidence type="ECO:0000313" key="2">
    <source>
        <dbReference type="Proteomes" id="UP001417504"/>
    </source>
</evidence>
<dbReference type="EMBL" id="JBBNAE010000009">
    <property type="protein sequence ID" value="KAK9097132.1"/>
    <property type="molecule type" value="Genomic_DNA"/>
</dbReference>
<protein>
    <submittedName>
        <fullName evidence="1">Uncharacterized protein</fullName>
    </submittedName>
</protein>
<name>A0AAP0ESC6_9MAGN</name>
<dbReference type="Proteomes" id="UP001417504">
    <property type="component" value="Unassembled WGS sequence"/>
</dbReference>
<reference evidence="1 2" key="1">
    <citation type="submission" date="2024-01" db="EMBL/GenBank/DDBJ databases">
        <title>Genome assemblies of Stephania.</title>
        <authorList>
            <person name="Yang L."/>
        </authorList>
    </citation>
    <scope>NUCLEOTIDE SEQUENCE [LARGE SCALE GENOMIC DNA]</scope>
    <source>
        <strain evidence="1">QJT</strain>
        <tissue evidence="1">Leaf</tissue>
    </source>
</reference>
<comment type="caution">
    <text evidence="1">The sequence shown here is derived from an EMBL/GenBank/DDBJ whole genome shotgun (WGS) entry which is preliminary data.</text>
</comment>
<sequence length="164" mass="18544">MSKQREFSDESESYLNSGVWSRLGVVASFKTSSKPFLCNENKERDTALALGVWTITVTDLLDQAVLVAHRFAKQFGKSRAPAVPKVTQKSRRMGHLLEPSSMIIVVVQELQFLLDRRLRKGSMPPQEPFVHEWGIKRDDSVIANKDITLEMVMRGHDSYGYGCS</sequence>
<proteinExistence type="predicted"/>
<gene>
    <name evidence="1" type="ORF">Sjap_022629</name>
</gene>
<dbReference type="AlphaFoldDB" id="A0AAP0ESC6"/>
<evidence type="ECO:0000313" key="1">
    <source>
        <dbReference type="EMBL" id="KAK9097132.1"/>
    </source>
</evidence>